<accession>A0A074YP04</accession>
<gene>
    <name evidence="1" type="ORF">AUEXF2481DRAFT_37430</name>
</gene>
<reference evidence="1 2" key="1">
    <citation type="journal article" date="2014" name="BMC Genomics">
        <title>Genome sequencing of four Aureobasidium pullulans varieties: biotechnological potential, stress tolerance, and description of new species.</title>
        <authorList>
            <person name="Gostin Ar C."/>
            <person name="Ohm R.A."/>
            <person name="Kogej T."/>
            <person name="Sonjak S."/>
            <person name="Turk M."/>
            <person name="Zajc J."/>
            <person name="Zalar P."/>
            <person name="Grube M."/>
            <person name="Sun H."/>
            <person name="Han J."/>
            <person name="Sharma A."/>
            <person name="Chiniquy J."/>
            <person name="Ngan C.Y."/>
            <person name="Lipzen A."/>
            <person name="Barry K."/>
            <person name="Grigoriev I.V."/>
            <person name="Gunde-Cimerman N."/>
        </authorList>
    </citation>
    <scope>NUCLEOTIDE SEQUENCE [LARGE SCALE GENOMIC DNA]</scope>
    <source>
        <strain evidence="1 2">EXF-2481</strain>
    </source>
</reference>
<evidence type="ECO:0000313" key="2">
    <source>
        <dbReference type="Proteomes" id="UP000030641"/>
    </source>
</evidence>
<sequence>MTGLERCDSASFEFFSVRDGSKVTATVHGVFGVVSIIYTTYGVQRLLFQWSPFKATAVKRSGRHESRG</sequence>
<dbReference type="HOGENOM" id="CLU_2793583_0_0_1"/>
<name>A0A074YP04_AURSE</name>
<evidence type="ECO:0000313" key="1">
    <source>
        <dbReference type="EMBL" id="KEQ97869.1"/>
    </source>
</evidence>
<dbReference type="Proteomes" id="UP000030641">
    <property type="component" value="Unassembled WGS sequence"/>
</dbReference>
<organism evidence="1 2">
    <name type="scientific">Aureobasidium subglaciale (strain EXF-2481)</name>
    <name type="common">Aureobasidium pullulans var. subglaciale</name>
    <dbReference type="NCBI Taxonomy" id="1043005"/>
    <lineage>
        <taxon>Eukaryota</taxon>
        <taxon>Fungi</taxon>
        <taxon>Dikarya</taxon>
        <taxon>Ascomycota</taxon>
        <taxon>Pezizomycotina</taxon>
        <taxon>Dothideomycetes</taxon>
        <taxon>Dothideomycetidae</taxon>
        <taxon>Dothideales</taxon>
        <taxon>Saccotheciaceae</taxon>
        <taxon>Aureobasidium</taxon>
    </lineage>
</organism>
<dbReference type="AlphaFoldDB" id="A0A074YP04"/>
<dbReference type="GeneID" id="25365842"/>
<dbReference type="EMBL" id="KL584753">
    <property type="protein sequence ID" value="KEQ97869.1"/>
    <property type="molecule type" value="Genomic_DNA"/>
</dbReference>
<keyword evidence="2" id="KW-1185">Reference proteome</keyword>
<protein>
    <submittedName>
        <fullName evidence="1">Uncharacterized protein</fullName>
    </submittedName>
</protein>
<dbReference type="InParanoid" id="A0A074YP04"/>
<proteinExistence type="predicted"/>
<dbReference type="RefSeq" id="XP_013346329.1">
    <property type="nucleotide sequence ID" value="XM_013490875.1"/>
</dbReference>